<comment type="caution">
    <text evidence="2">The sequence shown here is derived from an EMBL/GenBank/DDBJ whole genome shotgun (WGS) entry which is preliminary data.</text>
</comment>
<dbReference type="NCBIfam" id="TIGR02593">
    <property type="entry name" value="CRISPR_cas5"/>
    <property type="match status" value="1"/>
</dbReference>
<sequence>MNILVFDIWGEYAHYKKIYATTSALTYAIPTKTSLYGYIGAILGLEKKGNAYLKAFADKSCLVGISLQKPLIFQRMGINLKAELGRKKEGAPPKPTMTEFVHQPRYRIYVSHQDEKTYQKLRDALRSHSAAYTPTLGLAGLLSNFGFVGEYKAEATTSPDFVTIDSVIPRSDFVGLDNQSLAGGEFYLVEQSLYAMEMDTERNVTERDDILLERKGNPIPAKVKKHYVVDGKNICLF</sequence>
<dbReference type="AlphaFoldDB" id="A0A840U3H4"/>
<reference evidence="2 3" key="1">
    <citation type="submission" date="2020-08" db="EMBL/GenBank/DDBJ databases">
        <title>Genomic Encyclopedia of Type Strains, Phase IV (KMG-IV): sequencing the most valuable type-strain genomes for metagenomic binning, comparative biology and taxonomic classification.</title>
        <authorList>
            <person name="Goeker M."/>
        </authorList>
    </citation>
    <scope>NUCLEOTIDE SEQUENCE [LARGE SCALE GENOMIC DNA]</scope>
    <source>
        <strain evidence="2 3">DSM 105074</strain>
    </source>
</reference>
<proteinExistence type="predicted"/>
<keyword evidence="1" id="KW-0051">Antiviral defense</keyword>
<keyword evidence="3" id="KW-1185">Reference proteome</keyword>
<dbReference type="Gene3D" id="3.30.70.2660">
    <property type="match status" value="1"/>
</dbReference>
<dbReference type="InterPro" id="IPR021124">
    <property type="entry name" value="CRISPR-assoc_prot_Cas5"/>
</dbReference>
<dbReference type="InterPro" id="IPR013422">
    <property type="entry name" value="CRISPR-assoc_prot_Cas5_N"/>
</dbReference>
<protein>
    <submittedName>
        <fullName evidence="2">CRISPR-associated protein Cas5h</fullName>
    </submittedName>
</protein>
<evidence type="ECO:0000256" key="1">
    <source>
        <dbReference type="ARBA" id="ARBA00023118"/>
    </source>
</evidence>
<dbReference type="GO" id="GO:0051607">
    <property type="term" value="P:defense response to virus"/>
    <property type="evidence" value="ECO:0007669"/>
    <property type="project" value="UniProtKB-KW"/>
</dbReference>
<dbReference type="GO" id="GO:0043571">
    <property type="term" value="P:maintenance of CRISPR repeat elements"/>
    <property type="evidence" value="ECO:0007669"/>
    <property type="project" value="InterPro"/>
</dbReference>
<dbReference type="Pfam" id="PF09704">
    <property type="entry name" value="Cas_Cas5d"/>
    <property type="match status" value="1"/>
</dbReference>
<dbReference type="EMBL" id="JACHGF010000012">
    <property type="protein sequence ID" value="MBB5286878.1"/>
    <property type="molecule type" value="Genomic_DNA"/>
</dbReference>
<evidence type="ECO:0000313" key="3">
    <source>
        <dbReference type="Proteomes" id="UP000557307"/>
    </source>
</evidence>
<gene>
    <name evidence="2" type="ORF">HNQ92_005040</name>
</gene>
<dbReference type="RefSeq" id="WP_184178436.1">
    <property type="nucleotide sequence ID" value="NZ_JACHGF010000012.1"/>
</dbReference>
<evidence type="ECO:0000313" key="2">
    <source>
        <dbReference type="EMBL" id="MBB5286878.1"/>
    </source>
</evidence>
<accession>A0A840U3H4</accession>
<name>A0A840U3H4_9BACT</name>
<organism evidence="2 3">
    <name type="scientific">Rhabdobacter roseus</name>
    <dbReference type="NCBI Taxonomy" id="1655419"/>
    <lineage>
        <taxon>Bacteria</taxon>
        <taxon>Pseudomonadati</taxon>
        <taxon>Bacteroidota</taxon>
        <taxon>Cytophagia</taxon>
        <taxon>Cytophagales</taxon>
        <taxon>Cytophagaceae</taxon>
        <taxon>Rhabdobacter</taxon>
    </lineage>
</organism>
<dbReference type="Proteomes" id="UP000557307">
    <property type="component" value="Unassembled WGS sequence"/>
</dbReference>
<dbReference type="NCBIfam" id="TIGR02592">
    <property type="entry name" value="cas_Cas5h"/>
    <property type="match status" value="1"/>
</dbReference>
<dbReference type="InterPro" id="IPR013421">
    <property type="entry name" value="CRISPR-assoc_prot_Cas5_HALMA"/>
</dbReference>